<dbReference type="RefSeq" id="WP_005761628.1">
    <property type="nucleotide sequence ID" value="NZ_AJSX01000042.1"/>
</dbReference>
<dbReference type="AlphaFoldDB" id="I3D746"/>
<comment type="caution">
    <text evidence="1">The sequence shown here is derived from an EMBL/GenBank/DDBJ whole genome shotgun (WGS) entry which is preliminary data.</text>
</comment>
<protein>
    <submittedName>
        <fullName evidence="1">Uncharacterized protein</fullName>
    </submittedName>
</protein>
<dbReference type="EMBL" id="AJSX01000042">
    <property type="protein sequence ID" value="EIJ67539.1"/>
    <property type="molecule type" value="Genomic_DNA"/>
</dbReference>
<proteinExistence type="predicted"/>
<sequence length="88" mass="10317">MAHYQKPYSLGKTNVEQRWKDVVDCGGTFGDKHIKDIWQRQVFSDKGGNPNDRYIYDKFEICMKKKGYIYLNECGRKNSKTDKGVCNE</sequence>
<accession>I3D746</accession>
<name>I3D746_9PAST</name>
<reference evidence="1 2" key="1">
    <citation type="submission" date="2012-03" db="EMBL/GenBank/DDBJ databases">
        <authorList>
            <person name="Harkins D.M."/>
            <person name="Madupu R."/>
            <person name="Durkin A.S."/>
            <person name="Torralba M."/>
            <person name="Methe B."/>
            <person name="Sutton G.G."/>
            <person name="Nelson K.E."/>
        </authorList>
    </citation>
    <scope>NUCLEOTIDE SEQUENCE [LARGE SCALE GENOMIC DNA]</scope>
    <source>
        <strain evidence="1 2">CCUG 2042</strain>
    </source>
</reference>
<gene>
    <name evidence="1" type="ORF">HMPREF1052_2217</name>
</gene>
<keyword evidence="2" id="KW-1185">Reference proteome</keyword>
<evidence type="ECO:0000313" key="2">
    <source>
        <dbReference type="Proteomes" id="UP000006457"/>
    </source>
</evidence>
<organism evidence="1 2">
    <name type="scientific">Pasteurella bettyae CCUG 2042</name>
    <dbReference type="NCBI Taxonomy" id="1095749"/>
    <lineage>
        <taxon>Bacteria</taxon>
        <taxon>Pseudomonadati</taxon>
        <taxon>Pseudomonadota</taxon>
        <taxon>Gammaproteobacteria</taxon>
        <taxon>Pasteurellales</taxon>
        <taxon>Pasteurellaceae</taxon>
        <taxon>Pasteurella</taxon>
    </lineage>
</organism>
<evidence type="ECO:0000313" key="1">
    <source>
        <dbReference type="EMBL" id="EIJ67539.1"/>
    </source>
</evidence>
<dbReference type="Proteomes" id="UP000006457">
    <property type="component" value="Unassembled WGS sequence"/>
</dbReference>